<comment type="caution">
    <text evidence="2">The sequence shown here is derived from an EMBL/GenBank/DDBJ whole genome shotgun (WGS) entry which is preliminary data.</text>
</comment>
<organism evidence="2 3">
    <name type="scientific">Mycena belliarum</name>
    <dbReference type="NCBI Taxonomy" id="1033014"/>
    <lineage>
        <taxon>Eukaryota</taxon>
        <taxon>Fungi</taxon>
        <taxon>Dikarya</taxon>
        <taxon>Basidiomycota</taxon>
        <taxon>Agaricomycotina</taxon>
        <taxon>Agaricomycetes</taxon>
        <taxon>Agaricomycetidae</taxon>
        <taxon>Agaricales</taxon>
        <taxon>Marasmiineae</taxon>
        <taxon>Mycenaceae</taxon>
        <taxon>Mycena</taxon>
    </lineage>
</organism>
<accession>A0AAD6XSN5</accession>
<proteinExistence type="predicted"/>
<reference evidence="2" key="1">
    <citation type="submission" date="2023-03" db="EMBL/GenBank/DDBJ databases">
        <title>Massive genome expansion in bonnet fungi (Mycena s.s.) driven by repeated elements and novel gene families across ecological guilds.</title>
        <authorList>
            <consortium name="Lawrence Berkeley National Laboratory"/>
            <person name="Harder C.B."/>
            <person name="Miyauchi S."/>
            <person name="Viragh M."/>
            <person name="Kuo A."/>
            <person name="Thoen E."/>
            <person name="Andreopoulos B."/>
            <person name="Lu D."/>
            <person name="Skrede I."/>
            <person name="Drula E."/>
            <person name="Henrissat B."/>
            <person name="Morin E."/>
            <person name="Kohler A."/>
            <person name="Barry K."/>
            <person name="LaButti K."/>
            <person name="Morin E."/>
            <person name="Salamov A."/>
            <person name="Lipzen A."/>
            <person name="Mereny Z."/>
            <person name="Hegedus B."/>
            <person name="Baldrian P."/>
            <person name="Stursova M."/>
            <person name="Weitz H."/>
            <person name="Taylor A."/>
            <person name="Grigoriev I.V."/>
            <person name="Nagy L.G."/>
            <person name="Martin F."/>
            <person name="Kauserud H."/>
        </authorList>
    </citation>
    <scope>NUCLEOTIDE SEQUENCE</scope>
    <source>
        <strain evidence="2">CBHHK173m</strain>
    </source>
</reference>
<dbReference type="Proteomes" id="UP001222325">
    <property type="component" value="Unassembled WGS sequence"/>
</dbReference>
<evidence type="ECO:0000313" key="3">
    <source>
        <dbReference type="Proteomes" id="UP001222325"/>
    </source>
</evidence>
<dbReference type="GO" id="GO:0004553">
    <property type="term" value="F:hydrolase activity, hydrolyzing O-glycosyl compounds"/>
    <property type="evidence" value="ECO:0007669"/>
    <property type="project" value="InterPro"/>
</dbReference>
<evidence type="ECO:0000259" key="1">
    <source>
        <dbReference type="PROSITE" id="PS51762"/>
    </source>
</evidence>
<dbReference type="EMBL" id="JARJCN010000011">
    <property type="protein sequence ID" value="KAJ7096716.1"/>
    <property type="molecule type" value="Genomic_DNA"/>
</dbReference>
<keyword evidence="3" id="KW-1185">Reference proteome</keyword>
<gene>
    <name evidence="2" type="ORF">B0H15DRAFT_921019</name>
</gene>
<feature type="domain" description="GH16" evidence="1">
    <location>
        <begin position="54"/>
        <end position="287"/>
    </location>
</feature>
<dbReference type="SUPFAM" id="SSF49899">
    <property type="entry name" value="Concanavalin A-like lectins/glucanases"/>
    <property type="match status" value="1"/>
</dbReference>
<dbReference type="AlphaFoldDB" id="A0AAD6XSN5"/>
<dbReference type="InterPro" id="IPR013320">
    <property type="entry name" value="ConA-like_dom_sf"/>
</dbReference>
<dbReference type="GO" id="GO:0005975">
    <property type="term" value="P:carbohydrate metabolic process"/>
    <property type="evidence" value="ECO:0007669"/>
    <property type="project" value="InterPro"/>
</dbReference>
<dbReference type="InterPro" id="IPR000757">
    <property type="entry name" value="Beta-glucanase-like"/>
</dbReference>
<protein>
    <submittedName>
        <fullName evidence="2">Endo-beta-1,3-galactanase</fullName>
    </submittedName>
</protein>
<name>A0AAD6XSN5_9AGAR</name>
<dbReference type="Gene3D" id="2.60.120.200">
    <property type="match status" value="1"/>
</dbReference>
<evidence type="ECO:0000313" key="2">
    <source>
        <dbReference type="EMBL" id="KAJ7096716.1"/>
    </source>
</evidence>
<sequence>MDDFGLMTPAQTSKKPDWRHDDAETLCSVRFSPGPFGVAILGAIGATVICFTPVYAATTVIPSTSFSSYSVFETFWAYLYPWGSDHNGSARMVGNSSDHIHIVLASSTLSLIATPTSNAVPPSSTANPKPAIHYASGAIHAKSQITVTSANGYTISGEFSAPTNFGTWPAFFNGWPPETDIGEWKGTANNWFNTFNTSSIVKSTLVSWPTDLSFHALKAVLTAESNNADVKIDFYMDNILRTTQYGQGFVGKPLWLIINLQMEGSAGSPGPSGTTTYKVRNLMMTRTGS</sequence>
<dbReference type="PROSITE" id="PS51762">
    <property type="entry name" value="GH16_2"/>
    <property type="match status" value="1"/>
</dbReference>